<evidence type="ECO:0000313" key="1">
    <source>
        <dbReference type="EMBL" id="GLS26250.1"/>
    </source>
</evidence>
<dbReference type="Proteomes" id="UP001156870">
    <property type="component" value="Unassembled WGS sequence"/>
</dbReference>
<accession>A0AA37T3Z3</accession>
<evidence type="ECO:0008006" key="3">
    <source>
        <dbReference type="Google" id="ProtNLM"/>
    </source>
</evidence>
<comment type="caution">
    <text evidence="1">The sequence shown here is derived from an EMBL/GenBank/DDBJ whole genome shotgun (WGS) entry which is preliminary data.</text>
</comment>
<dbReference type="EMBL" id="BSPD01000042">
    <property type="protein sequence ID" value="GLS26250.1"/>
    <property type="molecule type" value="Genomic_DNA"/>
</dbReference>
<dbReference type="AlphaFoldDB" id="A0AA37T3Z3"/>
<sequence>MGLVTIIWRNTGQDVMNESLIWQIIDTSVKVGLGAVIAGFFTWLLVSRRQQGQENPLTNRRMAILESTSADVGAVTHAFSKYAALVTESIHYGDRWPTTRREELTDINVELVNEFKKLANVQSQLLMLGEKNMERALRIYAAKIAIFRKEVYVCRKDITETEIHVLKQEINDVKEKFYDILSMKYDRLLAGG</sequence>
<proteinExistence type="predicted"/>
<protein>
    <recommendedName>
        <fullName evidence="3">Energy transducer TonB</fullName>
    </recommendedName>
</protein>
<dbReference type="RefSeq" id="WP_232592478.1">
    <property type="nucleotide sequence ID" value="NZ_BSPD01000042.1"/>
</dbReference>
<reference evidence="1 2" key="1">
    <citation type="journal article" date="2014" name="Int. J. Syst. Evol. Microbiol.">
        <title>Complete genome sequence of Corynebacterium casei LMG S-19264T (=DSM 44701T), isolated from a smear-ripened cheese.</title>
        <authorList>
            <consortium name="US DOE Joint Genome Institute (JGI-PGF)"/>
            <person name="Walter F."/>
            <person name="Albersmeier A."/>
            <person name="Kalinowski J."/>
            <person name="Ruckert C."/>
        </authorList>
    </citation>
    <scope>NUCLEOTIDE SEQUENCE [LARGE SCALE GENOMIC DNA]</scope>
    <source>
        <strain evidence="1 2">NBRC 110095</strain>
    </source>
</reference>
<gene>
    <name evidence="1" type="ORF">GCM10007877_19650</name>
</gene>
<evidence type="ECO:0000313" key="2">
    <source>
        <dbReference type="Proteomes" id="UP001156870"/>
    </source>
</evidence>
<name>A0AA37T3Z3_9GAMM</name>
<keyword evidence="2" id="KW-1185">Reference proteome</keyword>
<organism evidence="1 2">
    <name type="scientific">Marinibactrum halimedae</name>
    <dbReference type="NCBI Taxonomy" id="1444977"/>
    <lineage>
        <taxon>Bacteria</taxon>
        <taxon>Pseudomonadati</taxon>
        <taxon>Pseudomonadota</taxon>
        <taxon>Gammaproteobacteria</taxon>
        <taxon>Cellvibrionales</taxon>
        <taxon>Cellvibrionaceae</taxon>
        <taxon>Marinibactrum</taxon>
    </lineage>
</organism>